<keyword evidence="4" id="KW-1185">Reference proteome</keyword>
<evidence type="ECO:0000313" key="3">
    <source>
        <dbReference type="EMBL" id="GAA4432657.1"/>
    </source>
</evidence>
<feature type="compositionally biased region" description="Low complexity" evidence="1">
    <location>
        <begin position="137"/>
        <end position="152"/>
    </location>
</feature>
<feature type="transmembrane region" description="Helical" evidence="2">
    <location>
        <begin position="16"/>
        <end position="35"/>
    </location>
</feature>
<proteinExistence type="predicted"/>
<feature type="compositionally biased region" description="Basic and acidic residues" evidence="1">
    <location>
        <begin position="73"/>
        <end position="89"/>
    </location>
</feature>
<keyword evidence="2" id="KW-1133">Transmembrane helix</keyword>
<feature type="region of interest" description="Disordered" evidence="1">
    <location>
        <begin position="125"/>
        <end position="200"/>
    </location>
</feature>
<reference evidence="4" key="1">
    <citation type="journal article" date="2019" name="Int. J. Syst. Evol. Microbiol.">
        <title>The Global Catalogue of Microorganisms (GCM) 10K type strain sequencing project: providing services to taxonomists for standard genome sequencing and annotation.</title>
        <authorList>
            <consortium name="The Broad Institute Genomics Platform"/>
            <consortium name="The Broad Institute Genome Sequencing Center for Infectious Disease"/>
            <person name="Wu L."/>
            <person name="Ma J."/>
        </authorList>
    </citation>
    <scope>NUCLEOTIDE SEQUENCE [LARGE SCALE GENOMIC DNA]</scope>
    <source>
        <strain evidence="4">JCM 31920</strain>
    </source>
</reference>
<evidence type="ECO:0000256" key="2">
    <source>
        <dbReference type="SAM" id="Phobius"/>
    </source>
</evidence>
<protein>
    <recommendedName>
        <fullName evidence="5">Energy transducer TonB</fullName>
    </recommendedName>
</protein>
<name>A0ABP8LP87_9BACT</name>
<feature type="region of interest" description="Disordered" evidence="1">
    <location>
        <begin position="73"/>
        <end position="103"/>
    </location>
</feature>
<evidence type="ECO:0008006" key="5">
    <source>
        <dbReference type="Google" id="ProtNLM"/>
    </source>
</evidence>
<accession>A0ABP8LP87</accession>
<keyword evidence="2" id="KW-0472">Membrane</keyword>
<dbReference type="RefSeq" id="WP_345026458.1">
    <property type="nucleotide sequence ID" value="NZ_BAABEY010000002.1"/>
</dbReference>
<sequence>MAIVTADDRKRITKSWGFSFGIMAVLLLTTAFIKLTRTMPPLEPMELFVEVNYGVDPIGSGNIQTFNKANDSKVTENMRPEPEKAEVKKSVPKPVPPTPKVTEVKKAPTTKVVEKPVITSKVESPVVEKPVEQTKKAQTTSSQPAATAQPTKAPEKAINKDALFSKSKGGGASGSNGTNGTASGVGGNNNGDDASGVGDKGAKEGSLYAKSYKGSGGGGGTDVGFNLKGWKWKQRPQVNDNSDATGDIIFKIVVDKSGRVKNVITQSTTITDYAVVNQYRNAVRALTFISESSNVPDESTGTITFRIRSK</sequence>
<dbReference type="Proteomes" id="UP001501508">
    <property type="component" value="Unassembled WGS sequence"/>
</dbReference>
<comment type="caution">
    <text evidence="3">The sequence shown here is derived from an EMBL/GenBank/DDBJ whole genome shotgun (WGS) entry which is preliminary data.</text>
</comment>
<organism evidence="3 4">
    <name type="scientific">Ravibacter arvi</name>
    <dbReference type="NCBI Taxonomy" id="2051041"/>
    <lineage>
        <taxon>Bacteria</taxon>
        <taxon>Pseudomonadati</taxon>
        <taxon>Bacteroidota</taxon>
        <taxon>Cytophagia</taxon>
        <taxon>Cytophagales</taxon>
        <taxon>Spirosomataceae</taxon>
        <taxon>Ravibacter</taxon>
    </lineage>
</organism>
<evidence type="ECO:0000313" key="4">
    <source>
        <dbReference type="Proteomes" id="UP001501508"/>
    </source>
</evidence>
<keyword evidence="2" id="KW-0812">Transmembrane</keyword>
<gene>
    <name evidence="3" type="ORF">GCM10023091_05100</name>
</gene>
<evidence type="ECO:0000256" key="1">
    <source>
        <dbReference type="SAM" id="MobiDB-lite"/>
    </source>
</evidence>
<dbReference type="EMBL" id="BAABEY010000002">
    <property type="protein sequence ID" value="GAA4432657.1"/>
    <property type="molecule type" value="Genomic_DNA"/>
</dbReference>